<dbReference type="InterPro" id="IPR002937">
    <property type="entry name" value="Amino_oxidase"/>
</dbReference>
<evidence type="ECO:0000256" key="11">
    <source>
        <dbReference type="ARBA" id="ARBA00023140"/>
    </source>
</evidence>
<proteinExistence type="inferred from homology"/>
<keyword evidence="9" id="KW-0007">Acetylation</keyword>
<dbReference type="GeneTree" id="ENSGT00940000158274"/>
<evidence type="ECO:0000256" key="7">
    <source>
        <dbReference type="ARBA" id="ARBA00022630"/>
    </source>
</evidence>
<keyword evidence="7" id="KW-0285">Flavoprotein</keyword>
<reference evidence="20" key="3">
    <citation type="submission" date="2025-09" db="UniProtKB">
        <authorList>
            <consortium name="Ensembl"/>
        </authorList>
    </citation>
    <scope>IDENTIFICATION</scope>
    <source>
        <strain evidence="20">Hereford</strain>
    </source>
</reference>
<dbReference type="EC" id="1.5.3.13" evidence="16"/>
<reference evidence="20" key="1">
    <citation type="submission" date="2018-03" db="EMBL/GenBank/DDBJ databases">
        <title>ARS-UCD1.2.</title>
        <authorList>
            <person name="Rosen B.D."/>
            <person name="Bickhart D.M."/>
            <person name="Koren S."/>
            <person name="Schnabel R.D."/>
            <person name="Hall R."/>
            <person name="Zimin A."/>
            <person name="Dreischer C."/>
            <person name="Schultheiss S."/>
            <person name="Schroeder S.G."/>
            <person name="Elsik C.G."/>
            <person name="Couldrey C."/>
            <person name="Liu G.E."/>
            <person name="Van Tassell C.P."/>
            <person name="Phillippy A.M."/>
            <person name="Smith T.P.L."/>
            <person name="Medrano J.F."/>
        </authorList>
    </citation>
    <scope>NUCLEOTIDE SEQUENCE [LARGE SCALE GENOMIC DNA]</scope>
    <source>
        <strain evidence="20">Hereford</strain>
    </source>
</reference>
<keyword evidence="21" id="KW-1185">Reference proteome</keyword>
<dbReference type="FunFam" id="3.90.660.10:FF:000008">
    <property type="entry name" value="Spermine oxidase"/>
    <property type="match status" value="1"/>
</dbReference>
<evidence type="ECO:0000256" key="12">
    <source>
        <dbReference type="ARBA" id="ARBA00050537"/>
    </source>
</evidence>
<evidence type="ECO:0000256" key="3">
    <source>
        <dbReference type="ARBA" id="ARBA00004496"/>
    </source>
</evidence>
<evidence type="ECO:0000313" key="20">
    <source>
        <dbReference type="Ensembl" id="ENSBTAP00000053903.3"/>
    </source>
</evidence>
<evidence type="ECO:0000256" key="16">
    <source>
        <dbReference type="ARBA" id="ARBA00066690"/>
    </source>
</evidence>
<evidence type="ECO:0000313" key="21">
    <source>
        <dbReference type="Proteomes" id="UP000009136"/>
    </source>
</evidence>
<evidence type="ECO:0000256" key="15">
    <source>
        <dbReference type="ARBA" id="ARBA00060580"/>
    </source>
</evidence>
<dbReference type="GO" id="GO:0005777">
    <property type="term" value="C:peroxisome"/>
    <property type="evidence" value="ECO:0007669"/>
    <property type="project" value="UniProtKB-SubCell"/>
</dbReference>
<feature type="domain" description="Amine oxidase" evidence="19">
    <location>
        <begin position="123"/>
        <end position="563"/>
    </location>
</feature>
<evidence type="ECO:0000256" key="10">
    <source>
        <dbReference type="ARBA" id="ARBA00023002"/>
    </source>
</evidence>
<dbReference type="PANTHER" id="PTHR10742">
    <property type="entry name" value="FLAVIN MONOAMINE OXIDASE"/>
    <property type="match status" value="1"/>
</dbReference>
<protein>
    <recommendedName>
        <fullName evidence="17">Peroxisomal N(1)-acetyl-spermine/spermidine oxidase</fullName>
        <ecNumber evidence="16">1.5.3.13</ecNumber>
    </recommendedName>
    <alternativeName>
        <fullName evidence="18">Polyamine oxidase</fullName>
    </alternativeName>
</protein>
<comment type="subcellular location">
    <subcellularLocation>
        <location evidence="3">Cytoplasm</location>
    </subcellularLocation>
    <subcellularLocation>
        <location evidence="2">Peroxisome</location>
    </subcellularLocation>
</comment>
<evidence type="ECO:0000259" key="19">
    <source>
        <dbReference type="Pfam" id="PF01593"/>
    </source>
</evidence>
<keyword evidence="11" id="KW-0576">Peroxisome</keyword>
<accession>A0AAF6DLI5</accession>
<dbReference type="SUPFAM" id="SSF51905">
    <property type="entry name" value="FAD/NAD(P)-binding domain"/>
    <property type="match status" value="1"/>
</dbReference>
<sequence>MKVGSCSSTGLELRRRRWQMPLFSRWQMLLGRRLSPSDLTPRHRGPRALEVKALARASEAEKRLLLRLLAPFPRLLRTRTRPEQASRPPALSLGGDGRLQRRHRWIIHRPLRAGPRTSERPSATFPRGGVVEVGAHWIHGPSQGNPVFQLAAKYGLLGEKALSEENQLIETGGHVGLPSVSYASSGVSVSLELVAEMASLFYSLIDQTREFLQAAETTPPSVGEYLKEKIRQHMAGWTEDEETKKLKLAILKNLFNVECCVSGTHSMDLVALAPFGEYTVLPGLDCTFPEGYQGLTDCIMASLPKDVMVFDKPVKTIHWNGSFREASAPGETFPVLVECEDGDYFPAHHVVVTVPLGFFKKHLDTFFEPPLPTEKVEAIRKIGFGTNNKIFLEFEEPFWEPDCQHIQVVWEDTSPLEDTAPELQDAWFKKLIGFWVLPPFQASHVLCGFIAGLESEFMETLSDEDVLRSLTQVLRRVTGNPQLPAPRSMLRSCWHSAPYTRGSYSYVAVGSSGDDMDRLAQPLPSDGKGAQLQVLFAGEATHRTFYSTTHGALLSGWREADRLMTLWDPQAQWPEPRL</sequence>
<keyword evidence="10" id="KW-0560">Oxidoreductase</keyword>
<evidence type="ECO:0000256" key="5">
    <source>
        <dbReference type="ARBA" id="ARBA00011245"/>
    </source>
</evidence>
<keyword evidence="8" id="KW-0274">FAD</keyword>
<evidence type="ECO:0000256" key="14">
    <source>
        <dbReference type="ARBA" id="ARBA00052731"/>
    </source>
</evidence>
<dbReference type="InterPro" id="IPR036188">
    <property type="entry name" value="FAD/NAD-bd_sf"/>
</dbReference>
<evidence type="ECO:0000256" key="6">
    <source>
        <dbReference type="ARBA" id="ARBA00022490"/>
    </source>
</evidence>
<dbReference type="SUPFAM" id="SSF54373">
    <property type="entry name" value="FAD-linked reductases, C-terminal domain"/>
    <property type="match status" value="1"/>
</dbReference>
<dbReference type="Pfam" id="PF01593">
    <property type="entry name" value="Amino_oxidase"/>
    <property type="match status" value="1"/>
</dbReference>
<comment type="catalytic activity">
    <reaction evidence="12">
        <text>N(1)-acetylspermine + O2 + H2O = 3-acetamidopropanal + spermidine + H2O2</text>
        <dbReference type="Rhea" id="RHEA:25800"/>
        <dbReference type="ChEBI" id="CHEBI:15377"/>
        <dbReference type="ChEBI" id="CHEBI:15379"/>
        <dbReference type="ChEBI" id="CHEBI:16240"/>
        <dbReference type="ChEBI" id="CHEBI:30322"/>
        <dbReference type="ChEBI" id="CHEBI:57834"/>
        <dbReference type="ChEBI" id="CHEBI:58101"/>
        <dbReference type="EC" id="1.5.3.13"/>
    </reaction>
</comment>
<comment type="subunit">
    <text evidence="5">Monomer.</text>
</comment>
<dbReference type="GO" id="GO:0052903">
    <property type="term" value="F:N(1)-acetylpolyamine oxidase (3-acetamidopropanal-forming) activity"/>
    <property type="evidence" value="ECO:0007669"/>
    <property type="project" value="UniProtKB-EC"/>
</dbReference>
<evidence type="ECO:0000256" key="4">
    <source>
        <dbReference type="ARBA" id="ARBA00005995"/>
    </source>
</evidence>
<dbReference type="InterPro" id="IPR050281">
    <property type="entry name" value="Flavin_monoamine_oxidase"/>
</dbReference>
<comment type="catalytic activity">
    <reaction evidence="13">
        <text>N(1),N(12)-diacetylspermine + O2 + H2O = 3-acetamidopropanal + N(1)-acetylspermidine + H2O2</text>
        <dbReference type="Rhea" id="RHEA:25868"/>
        <dbReference type="ChEBI" id="CHEBI:15377"/>
        <dbReference type="ChEBI" id="CHEBI:15379"/>
        <dbReference type="ChEBI" id="CHEBI:16240"/>
        <dbReference type="ChEBI" id="CHEBI:30322"/>
        <dbReference type="ChEBI" id="CHEBI:58324"/>
        <dbReference type="ChEBI" id="CHEBI:58550"/>
        <dbReference type="EC" id="1.5.3.13"/>
    </reaction>
</comment>
<name>A0AAF6DLI5_BOVIN</name>
<keyword evidence="6" id="KW-0963">Cytoplasm</keyword>
<dbReference type="Proteomes" id="UP000009136">
    <property type="component" value="Chromosome 26"/>
</dbReference>
<dbReference type="PANTHER" id="PTHR10742:SF405">
    <property type="entry name" value="PEROXISOMAL N(1)-ACETYL-SPERMINE_SPERMIDINE OXIDASE"/>
    <property type="match status" value="1"/>
</dbReference>
<evidence type="ECO:0000256" key="2">
    <source>
        <dbReference type="ARBA" id="ARBA00004275"/>
    </source>
</evidence>
<gene>
    <name evidence="20" type="primary">PAOX</name>
</gene>
<evidence type="ECO:0000256" key="1">
    <source>
        <dbReference type="ARBA" id="ARBA00001974"/>
    </source>
</evidence>
<dbReference type="Gene3D" id="3.90.660.10">
    <property type="match status" value="1"/>
</dbReference>
<dbReference type="Gene3D" id="3.50.50.60">
    <property type="entry name" value="FAD/NAD(P)-binding domain"/>
    <property type="match status" value="1"/>
</dbReference>
<comment type="similarity">
    <text evidence="4">Belongs to the flavin monoamine oxidase family.</text>
</comment>
<dbReference type="AlphaFoldDB" id="A0AAF6DLI5"/>
<dbReference type="HOGENOM" id="CLU_969605_0_0_1"/>
<evidence type="ECO:0000256" key="18">
    <source>
        <dbReference type="ARBA" id="ARBA00083091"/>
    </source>
</evidence>
<dbReference type="Ensembl" id="ENSBTAT00000063985.4">
    <property type="protein sequence ID" value="ENSBTAP00000053903.3"/>
    <property type="gene ID" value="ENSBTAG00000018321.8"/>
</dbReference>
<evidence type="ECO:0000256" key="9">
    <source>
        <dbReference type="ARBA" id="ARBA00022990"/>
    </source>
</evidence>
<reference evidence="20" key="2">
    <citation type="submission" date="2025-08" db="UniProtKB">
        <authorList>
            <consortium name="Ensembl"/>
        </authorList>
    </citation>
    <scope>IDENTIFICATION</scope>
    <source>
        <strain evidence="20">Hereford</strain>
    </source>
</reference>
<comment type="cofactor">
    <cofactor evidence="1">
        <name>FAD</name>
        <dbReference type="ChEBI" id="CHEBI:57692"/>
    </cofactor>
</comment>
<comment type="catalytic activity">
    <reaction evidence="14">
        <text>N(1)-acetylspermidine + O2 + H2O = 3-acetamidopropanal + putrescine + H2O2</text>
        <dbReference type="Rhea" id="RHEA:25812"/>
        <dbReference type="ChEBI" id="CHEBI:15377"/>
        <dbReference type="ChEBI" id="CHEBI:15379"/>
        <dbReference type="ChEBI" id="CHEBI:16240"/>
        <dbReference type="ChEBI" id="CHEBI:30322"/>
        <dbReference type="ChEBI" id="CHEBI:58324"/>
        <dbReference type="ChEBI" id="CHEBI:326268"/>
        <dbReference type="EC" id="1.5.3.13"/>
    </reaction>
</comment>
<comment type="pathway">
    <text evidence="15">Amine and polyamine metabolism; spermine metabolism.</text>
</comment>
<evidence type="ECO:0000256" key="17">
    <source>
        <dbReference type="ARBA" id="ARBA00073790"/>
    </source>
</evidence>
<organism evidence="20 21">
    <name type="scientific">Bos taurus</name>
    <name type="common">Bovine</name>
    <dbReference type="NCBI Taxonomy" id="9913"/>
    <lineage>
        <taxon>Eukaryota</taxon>
        <taxon>Metazoa</taxon>
        <taxon>Chordata</taxon>
        <taxon>Craniata</taxon>
        <taxon>Vertebrata</taxon>
        <taxon>Euteleostomi</taxon>
        <taxon>Mammalia</taxon>
        <taxon>Eutheria</taxon>
        <taxon>Laurasiatheria</taxon>
        <taxon>Artiodactyla</taxon>
        <taxon>Ruminantia</taxon>
        <taxon>Pecora</taxon>
        <taxon>Bovidae</taxon>
        <taxon>Bovinae</taxon>
        <taxon>Bos</taxon>
    </lineage>
</organism>
<evidence type="ECO:0000256" key="8">
    <source>
        <dbReference type="ARBA" id="ARBA00022827"/>
    </source>
</evidence>
<evidence type="ECO:0000256" key="13">
    <source>
        <dbReference type="ARBA" id="ARBA00052165"/>
    </source>
</evidence>